<evidence type="ECO:0000259" key="9">
    <source>
        <dbReference type="PROSITE" id="PS51085"/>
    </source>
</evidence>
<evidence type="ECO:0000256" key="4">
    <source>
        <dbReference type="ARBA" id="ARBA00022723"/>
    </source>
</evidence>
<dbReference type="EMBL" id="AYXO01000067">
    <property type="protein sequence ID" value="ETA05030.1"/>
    <property type="molecule type" value="Genomic_DNA"/>
</dbReference>
<evidence type="ECO:0000256" key="1">
    <source>
        <dbReference type="ARBA" id="ARBA00007874"/>
    </source>
</evidence>
<dbReference type="Gene3D" id="3.10.20.30">
    <property type="match status" value="1"/>
</dbReference>
<dbReference type="SUPFAM" id="SSF54292">
    <property type="entry name" value="2Fe-2S ferredoxin-like"/>
    <property type="match status" value="1"/>
</dbReference>
<dbReference type="InterPro" id="IPR012675">
    <property type="entry name" value="Beta-grasp_dom_sf"/>
</dbReference>
<accession>W9DFG8</accession>
<dbReference type="HOGENOM" id="CLU_003827_15_2_11"/>
<dbReference type="CDD" id="cd00207">
    <property type="entry name" value="fer2"/>
    <property type="match status" value="1"/>
</dbReference>
<evidence type="ECO:0000256" key="5">
    <source>
        <dbReference type="ARBA" id="ARBA00022982"/>
    </source>
</evidence>
<evidence type="ECO:0000256" key="3">
    <source>
        <dbReference type="ARBA" id="ARBA00022714"/>
    </source>
</evidence>
<keyword evidence="7" id="KW-0411">Iron-sulfur</keyword>
<organism evidence="10 11">
    <name type="scientific">Gordonia alkanivorans CGMCC 6845</name>
    <dbReference type="NCBI Taxonomy" id="1423140"/>
    <lineage>
        <taxon>Bacteria</taxon>
        <taxon>Bacillati</taxon>
        <taxon>Actinomycetota</taxon>
        <taxon>Actinomycetes</taxon>
        <taxon>Mycobacteriales</taxon>
        <taxon>Gordoniaceae</taxon>
        <taxon>Gordonia</taxon>
    </lineage>
</organism>
<dbReference type="Proteomes" id="UP000035035">
    <property type="component" value="Unassembled WGS sequence"/>
</dbReference>
<comment type="similarity">
    <text evidence="1">Belongs to the 2Fe2S plant-type ferredoxin family.</text>
</comment>
<evidence type="ECO:0000256" key="6">
    <source>
        <dbReference type="ARBA" id="ARBA00023004"/>
    </source>
</evidence>
<keyword evidence="11" id="KW-1185">Reference proteome</keyword>
<proteinExistence type="inferred from homology"/>
<comment type="cofactor">
    <cofactor evidence="8">
        <name>[2Fe-2S] cluster</name>
        <dbReference type="ChEBI" id="CHEBI:190135"/>
    </cofactor>
</comment>
<dbReference type="InterPro" id="IPR001041">
    <property type="entry name" value="2Fe-2S_ferredoxin-type"/>
</dbReference>
<dbReference type="PROSITE" id="PS00197">
    <property type="entry name" value="2FE2S_FER_1"/>
    <property type="match status" value="1"/>
</dbReference>
<dbReference type="InterPro" id="IPR036010">
    <property type="entry name" value="2Fe-2S_ferredoxin-like_sf"/>
</dbReference>
<keyword evidence="2" id="KW-0813">Transport</keyword>
<evidence type="ECO:0000256" key="8">
    <source>
        <dbReference type="ARBA" id="ARBA00034078"/>
    </source>
</evidence>
<keyword evidence="6" id="KW-0408">Iron</keyword>
<keyword evidence="4" id="KW-0479">Metal-binding</keyword>
<sequence length="55" mass="5963">MPYSCQQGFCGTCKVRTLSGDIDHRDNILTEPEREAGTMLTCVSRSAGGNLTLDL</sequence>
<name>W9DFG8_9ACTN</name>
<keyword evidence="3" id="KW-0001">2Fe-2S</keyword>
<evidence type="ECO:0000256" key="7">
    <source>
        <dbReference type="ARBA" id="ARBA00023014"/>
    </source>
</evidence>
<feature type="domain" description="2Fe-2S ferredoxin-type" evidence="9">
    <location>
        <begin position="1"/>
        <end position="55"/>
    </location>
</feature>
<protein>
    <submittedName>
        <fullName evidence="10">Ferredoxin</fullName>
    </submittedName>
</protein>
<dbReference type="PATRIC" id="fig|1423140.3.peg.4154"/>
<dbReference type="InterPro" id="IPR006058">
    <property type="entry name" value="2Fe2S_fd_BS"/>
</dbReference>
<dbReference type="GO" id="GO:0046872">
    <property type="term" value="F:metal ion binding"/>
    <property type="evidence" value="ECO:0007669"/>
    <property type="project" value="UniProtKB-KW"/>
</dbReference>
<dbReference type="AlphaFoldDB" id="W9DFG8"/>
<evidence type="ECO:0000256" key="2">
    <source>
        <dbReference type="ARBA" id="ARBA00022448"/>
    </source>
</evidence>
<dbReference type="PROSITE" id="PS51085">
    <property type="entry name" value="2FE2S_FER_2"/>
    <property type="match status" value="1"/>
</dbReference>
<keyword evidence="5" id="KW-0249">Electron transport</keyword>
<evidence type="ECO:0000313" key="10">
    <source>
        <dbReference type="EMBL" id="ETA05030.1"/>
    </source>
</evidence>
<dbReference type="Pfam" id="PF00111">
    <property type="entry name" value="Fer2"/>
    <property type="match status" value="1"/>
</dbReference>
<dbReference type="PANTHER" id="PTHR43112">
    <property type="entry name" value="FERREDOXIN"/>
    <property type="match status" value="1"/>
</dbReference>
<evidence type="ECO:0000313" key="11">
    <source>
        <dbReference type="Proteomes" id="UP000035035"/>
    </source>
</evidence>
<dbReference type="PANTHER" id="PTHR43112:SF3">
    <property type="entry name" value="FERREDOXIN-2, CHLOROPLASTIC"/>
    <property type="match status" value="1"/>
</dbReference>
<reference evidence="10 11" key="1">
    <citation type="journal article" date="2014" name="Genome Announc.">
        <title>Draft Genome Sequence of Gordonia alkanivorans Strain CGMCC6845, a Halotolerant Hydrocarbon-Degrading Bacterium.</title>
        <authorList>
            <person name="Wang X."/>
            <person name="Jin D."/>
            <person name="Zhou L."/>
            <person name="Wu L."/>
            <person name="An W."/>
            <person name="Zhao L."/>
        </authorList>
    </citation>
    <scope>NUCLEOTIDE SEQUENCE [LARGE SCALE GENOMIC DNA]</scope>
    <source>
        <strain evidence="10 11">CGMCC 6845</strain>
    </source>
</reference>
<comment type="caution">
    <text evidence="10">The sequence shown here is derived from an EMBL/GenBank/DDBJ whole genome shotgun (WGS) entry which is preliminary data.</text>
</comment>
<gene>
    <name evidence="10" type="ORF">V525_20920</name>
</gene>
<dbReference type="GO" id="GO:0051537">
    <property type="term" value="F:2 iron, 2 sulfur cluster binding"/>
    <property type="evidence" value="ECO:0007669"/>
    <property type="project" value="UniProtKB-KW"/>
</dbReference>